<dbReference type="SUPFAM" id="SSF55781">
    <property type="entry name" value="GAF domain-like"/>
    <property type="match status" value="1"/>
</dbReference>
<protein>
    <submittedName>
        <fullName evidence="4">Nucleoside-diphosphate sugar epimerase</fullName>
    </submittedName>
</protein>
<dbReference type="RefSeq" id="WP_188529124.1">
    <property type="nucleotide sequence ID" value="NZ_BMGR01000002.1"/>
</dbReference>
<dbReference type="InterPro" id="IPR029016">
    <property type="entry name" value="GAF-like_dom_sf"/>
</dbReference>
<dbReference type="Gene3D" id="3.90.25.10">
    <property type="entry name" value="UDP-galactose 4-epimerase, domain 1"/>
    <property type="match status" value="1"/>
</dbReference>
<dbReference type="Pfam" id="PF01370">
    <property type="entry name" value="Epimerase"/>
    <property type="match status" value="1"/>
</dbReference>
<comment type="similarity">
    <text evidence="1">Belongs to the NAD(P)-dependent epimerase/dehydratase family.</text>
</comment>
<organism evidence="4 5">
    <name type="scientific">Paenibacillus abyssi</name>
    <dbReference type="NCBI Taxonomy" id="1340531"/>
    <lineage>
        <taxon>Bacteria</taxon>
        <taxon>Bacillati</taxon>
        <taxon>Bacillota</taxon>
        <taxon>Bacilli</taxon>
        <taxon>Bacillales</taxon>
        <taxon>Paenibacillaceae</taxon>
        <taxon>Paenibacillus</taxon>
    </lineage>
</organism>
<proteinExistence type="inferred from homology"/>
<accession>A0A917CMW7</accession>
<comment type="caution">
    <text evidence="4">The sequence shown here is derived from an EMBL/GenBank/DDBJ whole genome shotgun (WGS) entry which is preliminary data.</text>
</comment>
<feature type="transmembrane region" description="Helical" evidence="2">
    <location>
        <begin position="324"/>
        <end position="346"/>
    </location>
</feature>
<gene>
    <name evidence="4" type="ORF">GCM10010916_07400</name>
</gene>
<dbReference type="SUPFAM" id="SSF51735">
    <property type="entry name" value="NAD(P)-binding Rossmann-fold domains"/>
    <property type="match status" value="1"/>
</dbReference>
<sequence length="728" mass="82188">MKVLVTGGYGFIGSFVAERFFKEGYDVYIIDNRPSGKPEYIDFKHKAYNLSVEDRKCEEIFRTNQFDAVIHLAAQVSVHTSMENPRLDTESNVLGLSNMLSMSGKYGVKKFIFASSAAVYGPIDQCPLPETAPCNPISPYGMNKWVGEIYCRKWEEIYGLESIIFRFSNVYGPRQGTGGDGGVVSAFMEKIVRKEPLTIHGDGNQTRDFIYVQDVADAIYRASYSTITGIYNLSTGKESSINDLVQHLSDLNFSPTIQYQEKRPGDINRSMLDNTLIKKHLDWVPMFDLKEGLQRTVQWHEQRETLNAAAPSVQPKRTSSIHKYIKTIVPYLENLILFLLVAWLTMNEYDASYAYLDFKLIYIIILGMLYGNRQAIIAFALSTGLYVYYQLHNGSDVVSLLYDTDFFFQVSIYLFIALIVGYTIERKTALIRTRETQLATLEEKHSFLSEVYQETRLIKNELQQQIMNNGDSFGKIYAVTKELESLEPDHIFTATVSVVESIMKSSSVTIYTVNSYHSYLRLVAHSKGEQLEAFKSIKVEDTPYLHSVLHEKKLFVNKNLQHGAPLLCAPVVSNGETVAMISLHDMSFEHFTLYYQNLFKVTVDLVSSALSRAYSYVEASSSQRYIQGTSILTTDVFTHILAGKKVAKAKHDIDYVLLQGSGMNAAAGQLSEVVSRSLRETDYVGLDNNGNITVLLSNSSINDASFVLERFAKVGIHLQVMKEDVSYA</sequence>
<name>A0A917CMW7_9BACL</name>
<evidence type="ECO:0000259" key="3">
    <source>
        <dbReference type="Pfam" id="PF01370"/>
    </source>
</evidence>
<feature type="transmembrane region" description="Helical" evidence="2">
    <location>
        <begin position="352"/>
        <end position="370"/>
    </location>
</feature>
<dbReference type="AlphaFoldDB" id="A0A917CMW7"/>
<evidence type="ECO:0000256" key="1">
    <source>
        <dbReference type="ARBA" id="ARBA00007637"/>
    </source>
</evidence>
<feature type="transmembrane region" description="Helical" evidence="2">
    <location>
        <begin position="406"/>
        <end position="424"/>
    </location>
</feature>
<dbReference type="PANTHER" id="PTHR43000">
    <property type="entry name" value="DTDP-D-GLUCOSE 4,6-DEHYDRATASE-RELATED"/>
    <property type="match status" value="1"/>
</dbReference>
<dbReference type="EMBL" id="BMGR01000002">
    <property type="protein sequence ID" value="GGF92520.1"/>
    <property type="molecule type" value="Genomic_DNA"/>
</dbReference>
<dbReference type="Gene3D" id="3.30.450.40">
    <property type="match status" value="1"/>
</dbReference>
<reference evidence="4" key="1">
    <citation type="journal article" date="2014" name="Int. J. Syst. Evol. Microbiol.">
        <title>Complete genome sequence of Corynebacterium casei LMG S-19264T (=DSM 44701T), isolated from a smear-ripened cheese.</title>
        <authorList>
            <consortium name="US DOE Joint Genome Institute (JGI-PGF)"/>
            <person name="Walter F."/>
            <person name="Albersmeier A."/>
            <person name="Kalinowski J."/>
            <person name="Ruckert C."/>
        </authorList>
    </citation>
    <scope>NUCLEOTIDE SEQUENCE</scope>
    <source>
        <strain evidence="4">CGMCC 1.12987</strain>
    </source>
</reference>
<evidence type="ECO:0000256" key="2">
    <source>
        <dbReference type="SAM" id="Phobius"/>
    </source>
</evidence>
<keyword evidence="2" id="KW-0472">Membrane</keyword>
<dbReference type="Gene3D" id="3.40.50.720">
    <property type="entry name" value="NAD(P)-binding Rossmann-like Domain"/>
    <property type="match status" value="1"/>
</dbReference>
<keyword evidence="2" id="KW-0812">Transmembrane</keyword>
<keyword evidence="5" id="KW-1185">Reference proteome</keyword>
<feature type="domain" description="NAD-dependent epimerase/dehydratase" evidence="3">
    <location>
        <begin position="3"/>
        <end position="225"/>
    </location>
</feature>
<reference evidence="4" key="2">
    <citation type="submission" date="2020-09" db="EMBL/GenBank/DDBJ databases">
        <authorList>
            <person name="Sun Q."/>
            <person name="Zhou Y."/>
        </authorList>
    </citation>
    <scope>NUCLEOTIDE SEQUENCE</scope>
    <source>
        <strain evidence="4">CGMCC 1.12987</strain>
    </source>
</reference>
<feature type="transmembrane region" description="Helical" evidence="2">
    <location>
        <begin position="375"/>
        <end position="391"/>
    </location>
</feature>
<dbReference type="InterPro" id="IPR001509">
    <property type="entry name" value="Epimerase_deHydtase"/>
</dbReference>
<evidence type="ECO:0000313" key="4">
    <source>
        <dbReference type="EMBL" id="GGF92520.1"/>
    </source>
</evidence>
<dbReference type="Proteomes" id="UP000644756">
    <property type="component" value="Unassembled WGS sequence"/>
</dbReference>
<evidence type="ECO:0000313" key="5">
    <source>
        <dbReference type="Proteomes" id="UP000644756"/>
    </source>
</evidence>
<keyword evidence="2" id="KW-1133">Transmembrane helix</keyword>
<dbReference type="InterPro" id="IPR036291">
    <property type="entry name" value="NAD(P)-bd_dom_sf"/>
</dbReference>